<dbReference type="PROSITE" id="PS01230">
    <property type="entry name" value="TRMA_1"/>
    <property type="match status" value="1"/>
</dbReference>
<feature type="binding site" evidence="1">
    <location>
        <position position="271"/>
    </location>
    <ligand>
        <name>S-adenosyl-L-methionine</name>
        <dbReference type="ChEBI" id="CHEBI:59789"/>
    </ligand>
</feature>
<dbReference type="InterPro" id="IPR030390">
    <property type="entry name" value="MeTrfase_TrmA_AS"/>
</dbReference>
<keyword evidence="4" id="KW-1185">Reference proteome</keyword>
<sequence length="408" mass="42895">MSEIELDVTAIAHGGAGIARDESGRVVFIDGAVPGDTVRARLTKTKKRWARASLVDVLSPSPSRVPHTCPAAAAGAGCCDYSHIAAGDQLEFKKHVLIGQLRALAGRSSVFGAAGVPEDVDAIALEPVVGWRTRVRLGVDGSGRAGLRHARSNDLVTQVACTQAVPGLLDGVVGTRARTFNPGSEVVAVRDADGQRHVVETAQAPRGKRVERAVTVLEGTGTVTERVGAHAYTFPATAFWQAHTRAPDTYAAIVEEWGAGEYERRAGWDLYGGVGVFVPAIDRALGGASHIDSVDISASAAGRDQACFEKYPLSVHNMAVEEARSLVDPGLVVLDPPRTGAGEGVVRMIAAARPQRVIHIGCDPATFARDLATFGERGYAVTRLMLIDAFPNTHHFEVVAALEPAGGA</sequence>
<feature type="binding site" evidence="1">
    <location>
        <position position="295"/>
    </location>
    <ligand>
        <name>S-adenosyl-L-methionine</name>
        <dbReference type="ChEBI" id="CHEBI:59789"/>
    </ligand>
</feature>
<dbReference type="OrthoDB" id="9804590at2"/>
<dbReference type="SUPFAM" id="SSF50249">
    <property type="entry name" value="Nucleic acid-binding proteins"/>
    <property type="match status" value="1"/>
</dbReference>
<dbReference type="RefSeq" id="WP_108404150.1">
    <property type="nucleotide sequence ID" value="NZ_CP026948.1"/>
</dbReference>
<dbReference type="GO" id="GO:0070041">
    <property type="term" value="F:rRNA (uridine-C5-)-methyltransferase activity"/>
    <property type="evidence" value="ECO:0007669"/>
    <property type="project" value="TreeGrafter"/>
</dbReference>
<organism evidence="3 4">
    <name type="scientific">Corynebacterium liangguodongii</name>
    <dbReference type="NCBI Taxonomy" id="2079535"/>
    <lineage>
        <taxon>Bacteria</taxon>
        <taxon>Bacillati</taxon>
        <taxon>Actinomycetota</taxon>
        <taxon>Actinomycetes</taxon>
        <taxon>Mycobacteriales</taxon>
        <taxon>Corynebacteriaceae</taxon>
        <taxon>Corynebacterium</taxon>
    </lineage>
</organism>
<dbReference type="PANTHER" id="PTHR11061">
    <property type="entry name" value="RNA M5U METHYLTRANSFERASE"/>
    <property type="match status" value="1"/>
</dbReference>
<dbReference type="AlphaFoldDB" id="A0A2S0WEE6"/>
<evidence type="ECO:0000256" key="2">
    <source>
        <dbReference type="PROSITE-ProRule" id="PRU10015"/>
    </source>
</evidence>
<dbReference type="Gene3D" id="2.40.50.140">
    <property type="entry name" value="Nucleic acid-binding proteins"/>
    <property type="match status" value="1"/>
</dbReference>
<evidence type="ECO:0000313" key="4">
    <source>
        <dbReference type="Proteomes" id="UP000244754"/>
    </source>
</evidence>
<evidence type="ECO:0000256" key="1">
    <source>
        <dbReference type="PROSITE-ProRule" id="PRU01024"/>
    </source>
</evidence>
<dbReference type="SUPFAM" id="SSF53335">
    <property type="entry name" value="S-adenosyl-L-methionine-dependent methyltransferases"/>
    <property type="match status" value="1"/>
</dbReference>
<reference evidence="4" key="1">
    <citation type="submission" date="2018-01" db="EMBL/GenBank/DDBJ databases">
        <authorList>
            <person name="Li J."/>
        </authorList>
    </citation>
    <scope>NUCLEOTIDE SEQUENCE [LARGE SCALE GENOMIC DNA]</scope>
    <source>
        <strain evidence="4">2184</strain>
    </source>
</reference>
<proteinExistence type="inferred from homology"/>
<dbReference type="InterPro" id="IPR010280">
    <property type="entry name" value="U5_MeTrfase_fam"/>
</dbReference>
<dbReference type="PANTHER" id="PTHR11061:SF30">
    <property type="entry name" value="TRNA (URACIL(54)-C(5))-METHYLTRANSFERASE"/>
    <property type="match status" value="1"/>
</dbReference>
<dbReference type="InterPro" id="IPR002792">
    <property type="entry name" value="TRAM_dom"/>
</dbReference>
<dbReference type="EMBL" id="CP026948">
    <property type="protein sequence ID" value="AWB84141.1"/>
    <property type="molecule type" value="Genomic_DNA"/>
</dbReference>
<gene>
    <name evidence="3" type="ORF">C3E79_06360</name>
</gene>
<dbReference type="Proteomes" id="UP000244754">
    <property type="component" value="Chromosome"/>
</dbReference>
<dbReference type="Gene3D" id="2.40.50.1070">
    <property type="match status" value="1"/>
</dbReference>
<dbReference type="GO" id="GO:0070475">
    <property type="term" value="P:rRNA base methylation"/>
    <property type="evidence" value="ECO:0007669"/>
    <property type="project" value="TreeGrafter"/>
</dbReference>
<dbReference type="Gene3D" id="3.40.50.150">
    <property type="entry name" value="Vaccinia Virus protein VP39"/>
    <property type="match status" value="1"/>
</dbReference>
<keyword evidence="1" id="KW-0949">S-adenosyl-L-methionine</keyword>
<feature type="active site" description="Nucleophile" evidence="1">
    <location>
        <position position="362"/>
    </location>
</feature>
<dbReference type="InterPro" id="IPR029063">
    <property type="entry name" value="SAM-dependent_MTases_sf"/>
</dbReference>
<dbReference type="InterPro" id="IPR012340">
    <property type="entry name" value="NA-bd_OB-fold"/>
</dbReference>
<dbReference type="Pfam" id="PF01938">
    <property type="entry name" value="TRAM"/>
    <property type="match status" value="1"/>
</dbReference>
<name>A0A2S0WEE6_9CORY</name>
<dbReference type="PROSITE" id="PS50926">
    <property type="entry name" value="TRAM"/>
    <property type="match status" value="1"/>
</dbReference>
<keyword evidence="1 3" id="KW-0489">Methyltransferase</keyword>
<dbReference type="Pfam" id="PF05958">
    <property type="entry name" value="tRNA_U5-meth_tr"/>
    <property type="match status" value="1"/>
</dbReference>
<feature type="active site" evidence="2">
    <location>
        <position position="362"/>
    </location>
</feature>
<evidence type="ECO:0000313" key="3">
    <source>
        <dbReference type="EMBL" id="AWB84141.1"/>
    </source>
</evidence>
<dbReference type="KEGG" id="clia:C3E79_06360"/>
<feature type="binding site" evidence="1">
    <location>
        <position position="241"/>
    </location>
    <ligand>
        <name>S-adenosyl-L-methionine</name>
        <dbReference type="ChEBI" id="CHEBI:59789"/>
    </ligand>
</feature>
<comment type="similarity">
    <text evidence="1">Belongs to the class I-like SAM-binding methyltransferase superfamily. RNA M5U methyltransferase family.</text>
</comment>
<protein>
    <submittedName>
        <fullName evidence="3">RNA methyltransferase</fullName>
    </submittedName>
</protein>
<accession>A0A2S0WEE6</accession>
<dbReference type="PROSITE" id="PS51687">
    <property type="entry name" value="SAM_MT_RNA_M5U"/>
    <property type="match status" value="1"/>
</dbReference>
<feature type="binding site" evidence="1">
    <location>
        <position position="335"/>
    </location>
    <ligand>
        <name>S-adenosyl-L-methionine</name>
        <dbReference type="ChEBI" id="CHEBI:59789"/>
    </ligand>
</feature>
<keyword evidence="1 3" id="KW-0808">Transferase</keyword>